<feature type="compositionally biased region" description="Basic and acidic residues" evidence="2">
    <location>
        <begin position="307"/>
        <end position="319"/>
    </location>
</feature>
<sequence length="795" mass="87728">MSYSLEEHEGRGEFPFPPMARVHSSSSSDSLPSAQGSLPSRHGSLVRSHGSSSASSSPRPSRHRAERERTKDDIGGGGGSSAKLLSRLIAREEREMKNSRSLLVLTTDRLEQETRRADEAERRVIEVLHRLRAAHEATMLAQADAARAREELRMYVMRLEEAQREIRRAQEIVETLEQQRHEAEEDAARARTSARKYRERELIARAREQGRREGYEEGFARGQDMGYYEAMATGEDGQLEYAEDQPTGDTYSEDGPEEIQINYGRGPPPQPTWRPPSRSATSGTSHRSPPTIYVQEPSPPSRPPTTRADRTTAPHDPDIGVHAATLPVPTLTSPLRMASPNHATPPSPSPASVPTSSNRRSRDDDAIYPIPIRQATPEPVHPPYQIPPDNWIPVDGAHIPPPHEFTEPLTPRSRSPSLVETAPVPDPSYEPSIRTRDYAYTQGAVPILPPNNASNLLFSPSSRTSTRISEYELLRDRRDAGPWPPRTQDALEDMRQVIRTPGPSTERPRSPSRPDLRPPSPRGPRTQDSSPVPLPLPPPFAGGAEDYNERGRRHRSHHIRAQGSSLERLFKRRFQERERNSGSSGGVPDIVVESPSTGEHTPETTNTVTEPHMLSPESTPAPLPILPPQDMIPIPIRVEAPEPSDDGRPLPRLPSLDYHPIDAPDDEPPSGFVPLQFTPREDAPMLPIPPPNGTPRPHAHSAAGSPHAPRYAEAPVPPGVVYPEPPAKQSPQIAMGALLSSPKSSSSSQRRRGSVANRTLSPLQLQLFSALRSNDSCGAVSFYRRVLIWGIAIKC</sequence>
<protein>
    <submittedName>
        <fullName evidence="3">Uncharacterized protein</fullName>
    </submittedName>
</protein>
<feature type="compositionally biased region" description="Polar residues" evidence="2">
    <location>
        <begin position="594"/>
        <end position="609"/>
    </location>
</feature>
<keyword evidence="1" id="KW-0175">Coiled coil</keyword>
<proteinExistence type="predicted"/>
<feature type="compositionally biased region" description="Pro residues" evidence="2">
    <location>
        <begin position="715"/>
        <end position="728"/>
    </location>
</feature>
<feature type="region of interest" description="Disordered" evidence="2">
    <location>
        <begin position="241"/>
        <end position="432"/>
    </location>
</feature>
<gene>
    <name evidence="3" type="ORF">OBBRIDRAFT_374312</name>
</gene>
<feature type="region of interest" description="Disordered" evidence="2">
    <location>
        <begin position="447"/>
        <end position="466"/>
    </location>
</feature>
<feature type="region of interest" description="Disordered" evidence="2">
    <location>
        <begin position="738"/>
        <end position="757"/>
    </location>
</feature>
<feature type="region of interest" description="Disordered" evidence="2">
    <location>
        <begin position="638"/>
        <end position="729"/>
    </location>
</feature>
<feature type="compositionally biased region" description="Basic and acidic residues" evidence="2">
    <location>
        <begin position="1"/>
        <end position="12"/>
    </location>
</feature>
<evidence type="ECO:0000256" key="1">
    <source>
        <dbReference type="SAM" id="Coils"/>
    </source>
</evidence>
<feature type="compositionally biased region" description="Low complexity" evidence="2">
    <location>
        <begin position="24"/>
        <end position="59"/>
    </location>
</feature>
<feature type="region of interest" description="Disordered" evidence="2">
    <location>
        <begin position="472"/>
        <end position="623"/>
    </location>
</feature>
<evidence type="ECO:0000256" key="2">
    <source>
        <dbReference type="SAM" id="MobiDB-lite"/>
    </source>
</evidence>
<reference evidence="3 4" key="1">
    <citation type="submission" date="2016-07" db="EMBL/GenBank/DDBJ databases">
        <title>Draft genome of the white-rot fungus Obba rivulosa 3A-2.</title>
        <authorList>
            <consortium name="DOE Joint Genome Institute"/>
            <person name="Miettinen O."/>
            <person name="Riley R."/>
            <person name="Acob R."/>
            <person name="Barry K."/>
            <person name="Cullen D."/>
            <person name="De Vries R."/>
            <person name="Hainaut M."/>
            <person name="Hatakka A."/>
            <person name="Henrissat B."/>
            <person name="Hilden K."/>
            <person name="Kuo R."/>
            <person name="Labutti K."/>
            <person name="Lipzen A."/>
            <person name="Makela M.R."/>
            <person name="Sandor L."/>
            <person name="Spatafora J.W."/>
            <person name="Grigoriev I.V."/>
            <person name="Hibbett D.S."/>
        </authorList>
    </citation>
    <scope>NUCLEOTIDE SEQUENCE [LARGE SCALE GENOMIC DNA]</scope>
    <source>
        <strain evidence="3 4">3A-2</strain>
    </source>
</reference>
<feature type="compositionally biased region" description="Polar residues" evidence="2">
    <location>
        <begin position="451"/>
        <end position="466"/>
    </location>
</feature>
<dbReference type="Proteomes" id="UP000250043">
    <property type="component" value="Unassembled WGS sequence"/>
</dbReference>
<dbReference type="EMBL" id="KV722630">
    <property type="protein sequence ID" value="OCH84834.1"/>
    <property type="molecule type" value="Genomic_DNA"/>
</dbReference>
<feature type="compositionally biased region" description="Basic and acidic residues" evidence="2">
    <location>
        <begin position="63"/>
        <end position="74"/>
    </location>
</feature>
<feature type="compositionally biased region" description="Basic and acidic residues" evidence="2">
    <location>
        <begin position="506"/>
        <end position="516"/>
    </location>
</feature>
<feature type="compositionally biased region" description="Low complexity" evidence="2">
    <location>
        <begin position="700"/>
        <end position="714"/>
    </location>
</feature>
<dbReference type="OrthoDB" id="3268221at2759"/>
<name>A0A8E2DGH9_9APHY</name>
<evidence type="ECO:0000313" key="4">
    <source>
        <dbReference type="Proteomes" id="UP000250043"/>
    </source>
</evidence>
<dbReference type="AlphaFoldDB" id="A0A8E2DGH9"/>
<feature type="compositionally biased region" description="Basic residues" evidence="2">
    <location>
        <begin position="551"/>
        <end position="560"/>
    </location>
</feature>
<feature type="compositionally biased region" description="Polar residues" evidence="2">
    <location>
        <begin position="278"/>
        <end position="288"/>
    </location>
</feature>
<organism evidence="3 4">
    <name type="scientific">Obba rivulosa</name>
    <dbReference type="NCBI Taxonomy" id="1052685"/>
    <lineage>
        <taxon>Eukaryota</taxon>
        <taxon>Fungi</taxon>
        <taxon>Dikarya</taxon>
        <taxon>Basidiomycota</taxon>
        <taxon>Agaricomycotina</taxon>
        <taxon>Agaricomycetes</taxon>
        <taxon>Polyporales</taxon>
        <taxon>Gelatoporiaceae</taxon>
        <taxon>Obba</taxon>
    </lineage>
</organism>
<feature type="coiled-coil region" evidence="1">
    <location>
        <begin position="103"/>
        <end position="200"/>
    </location>
</feature>
<feature type="region of interest" description="Disordered" evidence="2">
    <location>
        <begin position="1"/>
        <end position="81"/>
    </location>
</feature>
<keyword evidence="4" id="KW-1185">Reference proteome</keyword>
<accession>A0A8E2DGH9</accession>
<evidence type="ECO:0000313" key="3">
    <source>
        <dbReference type="EMBL" id="OCH84834.1"/>
    </source>
</evidence>